<dbReference type="PANTHER" id="PTHR12233">
    <property type="entry name" value="VACUOLAR PROTEIN SORTING 26 RELATED"/>
    <property type="match status" value="1"/>
</dbReference>
<name>A0A9W7AK50_9STRA</name>
<dbReference type="Pfam" id="PF03643">
    <property type="entry name" value="Vps26"/>
    <property type="match status" value="1"/>
</dbReference>
<dbReference type="GO" id="GO:0006886">
    <property type="term" value="P:intracellular protein transport"/>
    <property type="evidence" value="ECO:0007669"/>
    <property type="project" value="InterPro"/>
</dbReference>
<dbReference type="Gene3D" id="2.60.40.640">
    <property type="match status" value="2"/>
</dbReference>
<accession>A0A9W7AK50</accession>
<gene>
    <name evidence="2" type="ORF">TrLO_g1676</name>
</gene>
<protein>
    <recommendedName>
        <fullName evidence="4">Down syndrome critical region protein 3</fullName>
    </recommendedName>
</protein>
<dbReference type="InterPro" id="IPR014752">
    <property type="entry name" value="Arrestin-like_C"/>
</dbReference>
<evidence type="ECO:0000313" key="2">
    <source>
        <dbReference type="EMBL" id="GMH72401.1"/>
    </source>
</evidence>
<dbReference type="AlphaFoldDB" id="A0A9W7AK50"/>
<dbReference type="EMBL" id="BRXW01000654">
    <property type="protein sequence ID" value="GMH72401.1"/>
    <property type="molecule type" value="Genomic_DNA"/>
</dbReference>
<comment type="similarity">
    <text evidence="1">Belongs to the VPS26 family.</text>
</comment>
<evidence type="ECO:0000256" key="1">
    <source>
        <dbReference type="ARBA" id="ARBA00009100"/>
    </source>
</evidence>
<dbReference type="Proteomes" id="UP001165122">
    <property type="component" value="Unassembled WGS sequence"/>
</dbReference>
<organism evidence="2 3">
    <name type="scientific">Triparma laevis f. longispina</name>
    <dbReference type="NCBI Taxonomy" id="1714387"/>
    <lineage>
        <taxon>Eukaryota</taxon>
        <taxon>Sar</taxon>
        <taxon>Stramenopiles</taxon>
        <taxon>Ochrophyta</taxon>
        <taxon>Bolidophyceae</taxon>
        <taxon>Parmales</taxon>
        <taxon>Triparmaceae</taxon>
        <taxon>Triparma</taxon>
    </lineage>
</organism>
<dbReference type="OrthoDB" id="10263384at2759"/>
<proteinExistence type="inferred from homology"/>
<comment type="caution">
    <text evidence="2">The sequence shown here is derived from an EMBL/GenBank/DDBJ whole genome shotgun (WGS) entry which is preliminary data.</text>
</comment>
<evidence type="ECO:0000313" key="3">
    <source>
        <dbReference type="Proteomes" id="UP001165122"/>
    </source>
</evidence>
<sequence length="308" mass="33962">MANPEHSGIEIQLSRFDRIYRPLETVTGILLLTAKDGWSHTGVTLNATGTATLQLPSSSNEIKPRILMNESIKVLESGRLDMGVTKVPFSFTVKGQKENALLETYHGAYISVNYVVKVTVERGVMKRGLEKELEFIVEVPQRKKDVSTAIPTEFHLTPSTLDKVNSSVVGRVPGFDIQGVLHRKNCLINLPIMGEVVINSSENVIECIDLQLVRVESVSKALGGSSSDVSKGGEMAKEATEIESLQIAIGDVVRGLTIPIYMVLPRVYTCPSLKTATFQVEFELNLQVVFEDGYMVTENFPISLHRTQ</sequence>
<evidence type="ECO:0008006" key="4">
    <source>
        <dbReference type="Google" id="ProtNLM"/>
    </source>
</evidence>
<reference evidence="3" key="1">
    <citation type="journal article" date="2023" name="Commun. Biol.">
        <title>Genome analysis of Parmales, the sister group of diatoms, reveals the evolutionary specialization of diatoms from phago-mixotrophs to photoautotrophs.</title>
        <authorList>
            <person name="Ban H."/>
            <person name="Sato S."/>
            <person name="Yoshikawa S."/>
            <person name="Yamada K."/>
            <person name="Nakamura Y."/>
            <person name="Ichinomiya M."/>
            <person name="Sato N."/>
            <person name="Blanc-Mathieu R."/>
            <person name="Endo H."/>
            <person name="Kuwata A."/>
            <person name="Ogata H."/>
        </authorList>
    </citation>
    <scope>NUCLEOTIDE SEQUENCE [LARGE SCALE GENOMIC DNA]</scope>
    <source>
        <strain evidence="3">NIES 3700</strain>
    </source>
</reference>
<keyword evidence="3" id="KW-1185">Reference proteome</keyword>
<dbReference type="InterPro" id="IPR028934">
    <property type="entry name" value="Vps26-related"/>
</dbReference>